<dbReference type="PANTHER" id="PTHR47857:SF3">
    <property type="entry name" value="EXPRESSED PROTEIN"/>
    <property type="match status" value="1"/>
</dbReference>
<protein>
    <submittedName>
        <fullName evidence="1">Uncharacterized protein</fullName>
    </submittedName>
</protein>
<evidence type="ECO:0000313" key="2">
    <source>
        <dbReference type="Proteomes" id="UP001201549"/>
    </source>
</evidence>
<feature type="non-terminal residue" evidence="1">
    <location>
        <position position="76"/>
    </location>
</feature>
<proteinExistence type="predicted"/>
<dbReference type="Proteomes" id="UP001201549">
    <property type="component" value="Unassembled WGS sequence"/>
</dbReference>
<name>A0ABT2FRN3_9GAMM</name>
<reference evidence="2" key="1">
    <citation type="submission" date="2023-07" db="EMBL/GenBank/DDBJ databases">
        <title>Shewanella mangrovi sp. nov., an acetaldehyde- degrading bacterium isolated from mangrove sediment.</title>
        <authorList>
            <person name="Liu Y."/>
        </authorList>
    </citation>
    <scope>NUCLEOTIDE SEQUENCE [LARGE SCALE GENOMIC DNA]</scope>
    <source>
        <strain evidence="2">C32</strain>
    </source>
</reference>
<sequence length="76" mass="8251">MGKVNLLKKIPSNEIQRGLPDLGYDVSLDGGSEHTNKPVAALNQHTDIFASYLSGSVYSQGSKSLNHSEEYDLESV</sequence>
<dbReference type="PANTHER" id="PTHR47857">
    <property type="entry name" value="EXPRESSED PROTEIN-RELATED"/>
    <property type="match status" value="1"/>
</dbReference>
<gene>
    <name evidence="1" type="ORF">L9G74_21495</name>
</gene>
<evidence type="ECO:0000313" key="1">
    <source>
        <dbReference type="EMBL" id="MCS4558997.1"/>
    </source>
</evidence>
<comment type="caution">
    <text evidence="1">The sequence shown here is derived from an EMBL/GenBank/DDBJ whole genome shotgun (WGS) entry which is preliminary data.</text>
</comment>
<accession>A0ABT2FRN3</accession>
<keyword evidence="2" id="KW-1185">Reference proteome</keyword>
<dbReference type="EMBL" id="JAKOGG010000562">
    <property type="protein sequence ID" value="MCS4558997.1"/>
    <property type="molecule type" value="Genomic_DNA"/>
</dbReference>
<organism evidence="1 2">
    <name type="scientific">Shewanella electrica</name>
    <dbReference type="NCBI Taxonomy" id="515560"/>
    <lineage>
        <taxon>Bacteria</taxon>
        <taxon>Pseudomonadati</taxon>
        <taxon>Pseudomonadota</taxon>
        <taxon>Gammaproteobacteria</taxon>
        <taxon>Alteromonadales</taxon>
        <taxon>Shewanellaceae</taxon>
        <taxon>Shewanella</taxon>
    </lineage>
</organism>